<dbReference type="Gene3D" id="3.30.420.380">
    <property type="match status" value="1"/>
</dbReference>
<dbReference type="InterPro" id="IPR007812">
    <property type="entry name" value="T2SS_protein-GspL"/>
</dbReference>
<dbReference type="NCBIfam" id="TIGR01709">
    <property type="entry name" value="typeII_sec_gspL"/>
    <property type="match status" value="1"/>
</dbReference>
<keyword evidence="4" id="KW-1003">Cell membrane</keyword>
<dbReference type="RefSeq" id="WP_208227058.1">
    <property type="nucleotide sequence ID" value="NZ_CP050854.1"/>
</dbReference>
<keyword evidence="5" id="KW-0997">Cell inner membrane</keyword>
<name>A0ABX7UYT4_9GAMM</name>
<keyword evidence="8" id="KW-1133">Transmembrane helix</keyword>
<evidence type="ECO:0000256" key="2">
    <source>
        <dbReference type="ARBA" id="ARBA00005318"/>
    </source>
</evidence>
<keyword evidence="9" id="KW-0472">Membrane</keyword>
<evidence type="ECO:0000256" key="4">
    <source>
        <dbReference type="ARBA" id="ARBA00022475"/>
    </source>
</evidence>
<evidence type="ECO:0000256" key="8">
    <source>
        <dbReference type="ARBA" id="ARBA00022989"/>
    </source>
</evidence>
<organism evidence="11 12">
    <name type="scientific">Brenneria izadpanahii</name>
    <dbReference type="NCBI Taxonomy" id="2722756"/>
    <lineage>
        <taxon>Bacteria</taxon>
        <taxon>Pseudomonadati</taxon>
        <taxon>Pseudomonadota</taxon>
        <taxon>Gammaproteobacteria</taxon>
        <taxon>Enterobacterales</taxon>
        <taxon>Pectobacteriaceae</taxon>
        <taxon>Brenneria</taxon>
    </lineage>
</organism>
<evidence type="ECO:0000256" key="6">
    <source>
        <dbReference type="ARBA" id="ARBA00022692"/>
    </source>
</evidence>
<dbReference type="SUPFAM" id="SSF53067">
    <property type="entry name" value="Actin-like ATPase domain"/>
    <property type="match status" value="1"/>
</dbReference>
<dbReference type="InterPro" id="IPR043129">
    <property type="entry name" value="ATPase_NBD"/>
</dbReference>
<evidence type="ECO:0000256" key="7">
    <source>
        <dbReference type="ARBA" id="ARBA00022927"/>
    </source>
</evidence>
<comment type="subcellular location">
    <subcellularLocation>
        <location evidence="1">Cell inner membrane</location>
    </subcellularLocation>
</comment>
<proteinExistence type="inferred from homology"/>
<keyword evidence="3" id="KW-0813">Transport</keyword>
<protein>
    <recommendedName>
        <fullName evidence="10">GspL periplasmic domain-containing protein</fullName>
    </recommendedName>
</protein>
<feature type="domain" description="GspL periplasmic" evidence="10">
    <location>
        <begin position="238"/>
        <end position="375"/>
    </location>
</feature>
<comment type="similarity">
    <text evidence="2">Belongs to the GSP L family.</text>
</comment>
<evidence type="ECO:0000256" key="9">
    <source>
        <dbReference type="ARBA" id="ARBA00023136"/>
    </source>
</evidence>
<dbReference type="EMBL" id="CP050854">
    <property type="protein sequence ID" value="QTF08719.1"/>
    <property type="molecule type" value="Genomic_DNA"/>
</dbReference>
<evidence type="ECO:0000313" key="11">
    <source>
        <dbReference type="EMBL" id="QTF08719.1"/>
    </source>
</evidence>
<evidence type="ECO:0000256" key="5">
    <source>
        <dbReference type="ARBA" id="ARBA00022519"/>
    </source>
</evidence>
<keyword evidence="6" id="KW-0812">Transmembrane</keyword>
<evidence type="ECO:0000259" key="10">
    <source>
        <dbReference type="Pfam" id="PF12693"/>
    </source>
</evidence>
<accession>A0ABX7UYT4</accession>
<dbReference type="InterPro" id="IPR025691">
    <property type="entry name" value="GspL_pp_dom"/>
</dbReference>
<dbReference type="Pfam" id="PF12693">
    <property type="entry name" value="GspL_C"/>
    <property type="match status" value="1"/>
</dbReference>
<dbReference type="Proteomes" id="UP000671960">
    <property type="component" value="Chromosome"/>
</dbReference>
<keyword evidence="7" id="KW-0653">Protein transport</keyword>
<evidence type="ECO:0000256" key="1">
    <source>
        <dbReference type="ARBA" id="ARBA00004533"/>
    </source>
</evidence>
<evidence type="ECO:0000256" key="3">
    <source>
        <dbReference type="ARBA" id="ARBA00022448"/>
    </source>
</evidence>
<keyword evidence="12" id="KW-1185">Reference proteome</keyword>
<reference evidence="11 12" key="1">
    <citation type="submission" date="2020-03" db="EMBL/GenBank/DDBJ databases">
        <authorList>
            <person name="Bakhshi Ganjeh M."/>
        </authorList>
    </citation>
    <scope>NUCLEOTIDE SEQUENCE [LARGE SCALE GENOMIC DNA]</scope>
    <source>
        <strain evidence="12">Iran 50</strain>
    </source>
</reference>
<sequence>MKVDLLRLVLPPSQGDAQSPLRCAWRTPQGRWQSAAHDDPAAISRLYQARRIEACPHPADVAMAEVELPPLPVKRLRIAVLGALEPLALTPPESLSVGFGARAANGKVPVAWADAALLRSALQELRRHGLMVRAVYPPPAFLPCFDAQAATAVRFDDWVIVRAGVSSGCLYPLAEERLDMARVAQRVQGLHPDVAEVRWLPAMPEHAVESASEPMVWQGDGWSWSMSVMGEANALSGLRWALPAAGWGCAVAAIWLTGLNLYAAQTDVRGKALNRMMTEQVKTAFPDIPVVIDPLQQARQQRDARRGNGVSAGTDADFPALIRAAANLLPQADGQIQRLEYRDGQLSLQPRAGAAFSGEELRALREQARERGLAIRADGDGLFLQADAEAGNTP</sequence>
<evidence type="ECO:0000313" key="12">
    <source>
        <dbReference type="Proteomes" id="UP000671960"/>
    </source>
</evidence>
<gene>
    <name evidence="11" type="ORF">HC231_13020</name>
</gene>